<dbReference type="Pfam" id="PF01258">
    <property type="entry name" value="zf-dskA_traR"/>
    <property type="match status" value="1"/>
</dbReference>
<keyword evidence="2" id="KW-0863">Zinc-finger</keyword>
<evidence type="ECO:0000256" key="4">
    <source>
        <dbReference type="PROSITE-ProRule" id="PRU00510"/>
    </source>
</evidence>
<evidence type="ECO:0000313" key="7">
    <source>
        <dbReference type="Proteomes" id="UP000005959"/>
    </source>
</evidence>
<dbReference type="GO" id="GO:0008270">
    <property type="term" value="F:zinc ion binding"/>
    <property type="evidence" value="ECO:0007669"/>
    <property type="project" value="UniProtKB-KW"/>
</dbReference>
<dbReference type="PROSITE" id="PS51128">
    <property type="entry name" value="ZF_DKSA_2"/>
    <property type="match status" value="1"/>
</dbReference>
<dbReference type="Proteomes" id="UP000005959">
    <property type="component" value="Unassembled WGS sequence"/>
</dbReference>
<dbReference type="PROSITE" id="PS01102">
    <property type="entry name" value="ZF_DKSA_1"/>
    <property type="match status" value="1"/>
</dbReference>
<dbReference type="InterPro" id="IPR012783">
    <property type="entry name" value="Znf_C4_TraR"/>
</dbReference>
<dbReference type="AlphaFoldDB" id="G9YC52"/>
<dbReference type="NCBIfam" id="TIGR02419">
    <property type="entry name" value="C4_traR_proteo"/>
    <property type="match status" value="1"/>
</dbReference>
<organism evidence="6 7">
    <name type="scientific">Hafnia alvei ATCC 51873</name>
    <dbReference type="NCBI Taxonomy" id="1002364"/>
    <lineage>
        <taxon>Bacteria</taxon>
        <taxon>Pseudomonadati</taxon>
        <taxon>Pseudomonadota</taxon>
        <taxon>Gammaproteobacteria</taxon>
        <taxon>Enterobacterales</taxon>
        <taxon>Hafniaceae</taxon>
        <taxon>Hafnia</taxon>
    </lineage>
</organism>
<evidence type="ECO:0000259" key="5">
    <source>
        <dbReference type="Pfam" id="PF01258"/>
    </source>
</evidence>
<keyword evidence="3" id="KW-0862">Zinc</keyword>
<dbReference type="InterPro" id="IPR020458">
    <property type="entry name" value="Znf_DskA_TraR_CS"/>
</dbReference>
<name>G9YC52_HAFAL</name>
<proteinExistence type="predicted"/>
<comment type="caution">
    <text evidence="6">The sequence shown here is derived from an EMBL/GenBank/DDBJ whole genome shotgun (WGS) entry which is preliminary data.</text>
</comment>
<dbReference type="GO" id="GO:1900378">
    <property type="term" value="P:positive regulation of secondary metabolite biosynthetic process"/>
    <property type="evidence" value="ECO:0007669"/>
    <property type="project" value="TreeGrafter"/>
</dbReference>
<evidence type="ECO:0000256" key="3">
    <source>
        <dbReference type="ARBA" id="ARBA00022833"/>
    </source>
</evidence>
<dbReference type="InterPro" id="IPR020460">
    <property type="entry name" value="Znf_C4-type_bac"/>
</dbReference>
<dbReference type="InterPro" id="IPR000962">
    <property type="entry name" value="Znf_DskA_TraR"/>
</dbReference>
<feature type="zinc finger region" description="dksA C4-type" evidence="4">
    <location>
        <begin position="49"/>
        <end position="73"/>
    </location>
</feature>
<evidence type="ECO:0000256" key="2">
    <source>
        <dbReference type="ARBA" id="ARBA00022771"/>
    </source>
</evidence>
<evidence type="ECO:0000313" key="6">
    <source>
        <dbReference type="EMBL" id="EHM39042.1"/>
    </source>
</evidence>
<dbReference type="SUPFAM" id="SSF57716">
    <property type="entry name" value="Glucocorticoid receptor-like (DNA-binding domain)"/>
    <property type="match status" value="1"/>
</dbReference>
<protein>
    <submittedName>
        <fullName evidence="6">Phage/conjugal plasmid C-4 type zinc finger protein, TraR family</fullName>
    </submittedName>
</protein>
<reference evidence="6 7" key="1">
    <citation type="submission" date="2011-08" db="EMBL/GenBank/DDBJ databases">
        <authorList>
            <person name="Weinstock G."/>
            <person name="Sodergren E."/>
            <person name="Clifton S."/>
            <person name="Fulton L."/>
            <person name="Fulton B."/>
            <person name="Courtney L."/>
            <person name="Fronick C."/>
            <person name="Harrison M."/>
            <person name="Strong C."/>
            <person name="Farmer C."/>
            <person name="Delahaunty K."/>
            <person name="Markovic C."/>
            <person name="Hall O."/>
            <person name="Minx P."/>
            <person name="Tomlinson C."/>
            <person name="Mitreva M."/>
            <person name="Hou S."/>
            <person name="Chen J."/>
            <person name="Wollam A."/>
            <person name="Pepin K.H."/>
            <person name="Johnson M."/>
            <person name="Bhonagiri V."/>
            <person name="Zhang X."/>
            <person name="Suruliraj S."/>
            <person name="Warren W."/>
            <person name="Chinwalla A."/>
            <person name="Mardis E.R."/>
            <person name="Wilson R.K."/>
        </authorList>
    </citation>
    <scope>NUCLEOTIDE SEQUENCE [LARGE SCALE GENOMIC DNA]</scope>
    <source>
        <strain evidence="6 7">ATCC 51873</strain>
    </source>
</reference>
<accession>G9YC52</accession>
<sequence>MSLKNNRRWKMASGWANDGAVQDQIDATVDDAVARARSQLSHGESAQFCEECGTEIPEARRKALPGVQFCVNCQAEIDKKMQANSGYNRRGSKDSQLR</sequence>
<dbReference type="PANTHER" id="PTHR38777:SF1">
    <property type="entry name" value="DNAK SUPPRESSOR PROTEIN"/>
    <property type="match status" value="1"/>
</dbReference>
<dbReference type="PRINTS" id="PR00618">
    <property type="entry name" value="DKSAZNFINGER"/>
</dbReference>
<dbReference type="PANTHER" id="PTHR38777">
    <property type="entry name" value="FELS-2 PROPHAGE PROTEIN"/>
    <property type="match status" value="1"/>
</dbReference>
<dbReference type="HOGENOM" id="CLU_158637_0_0_6"/>
<evidence type="ECO:0000256" key="1">
    <source>
        <dbReference type="ARBA" id="ARBA00022723"/>
    </source>
</evidence>
<keyword evidence="1" id="KW-0479">Metal-binding</keyword>
<dbReference type="PATRIC" id="fig|1002364.3.peg.3754"/>
<feature type="domain" description="Zinc finger DksA/TraR C4-type" evidence="5">
    <location>
        <begin position="47"/>
        <end position="77"/>
    </location>
</feature>
<dbReference type="Gene3D" id="1.20.120.910">
    <property type="entry name" value="DksA, coiled-coil domain"/>
    <property type="match status" value="1"/>
</dbReference>
<dbReference type="NCBIfam" id="NF008243">
    <property type="entry name" value="PRK11019.1"/>
    <property type="match status" value="1"/>
</dbReference>
<dbReference type="EMBL" id="AGCI01000099">
    <property type="protein sequence ID" value="EHM39042.1"/>
    <property type="molecule type" value="Genomic_DNA"/>
</dbReference>
<gene>
    <name evidence="6" type="ORF">HMPREF0454_04178</name>
</gene>